<gene>
    <name evidence="3" type="ORF">R1sor_017773</name>
</gene>
<keyword evidence="2" id="KW-0472">Membrane</keyword>
<protein>
    <submittedName>
        <fullName evidence="3">Uncharacterized protein</fullName>
    </submittedName>
</protein>
<proteinExistence type="predicted"/>
<dbReference type="AlphaFoldDB" id="A0ABD3I8Y0"/>
<accession>A0ABD3I8Y0</accession>
<feature type="region of interest" description="Disordered" evidence="1">
    <location>
        <begin position="175"/>
        <end position="203"/>
    </location>
</feature>
<evidence type="ECO:0000313" key="4">
    <source>
        <dbReference type="Proteomes" id="UP001633002"/>
    </source>
</evidence>
<keyword evidence="4" id="KW-1185">Reference proteome</keyword>
<name>A0ABD3I8Y0_9MARC</name>
<organism evidence="3 4">
    <name type="scientific">Riccia sorocarpa</name>
    <dbReference type="NCBI Taxonomy" id="122646"/>
    <lineage>
        <taxon>Eukaryota</taxon>
        <taxon>Viridiplantae</taxon>
        <taxon>Streptophyta</taxon>
        <taxon>Embryophyta</taxon>
        <taxon>Marchantiophyta</taxon>
        <taxon>Marchantiopsida</taxon>
        <taxon>Marchantiidae</taxon>
        <taxon>Marchantiales</taxon>
        <taxon>Ricciaceae</taxon>
        <taxon>Riccia</taxon>
    </lineage>
</organism>
<evidence type="ECO:0000256" key="2">
    <source>
        <dbReference type="SAM" id="Phobius"/>
    </source>
</evidence>
<keyword evidence="2" id="KW-0812">Transmembrane</keyword>
<feature type="transmembrane region" description="Helical" evidence="2">
    <location>
        <begin position="6"/>
        <end position="28"/>
    </location>
</feature>
<dbReference type="Proteomes" id="UP001633002">
    <property type="component" value="Unassembled WGS sequence"/>
</dbReference>
<keyword evidence="2" id="KW-1133">Transmembrane helix</keyword>
<evidence type="ECO:0000256" key="1">
    <source>
        <dbReference type="SAM" id="MobiDB-lite"/>
    </source>
</evidence>
<sequence>MGDMGDFSGLLELLVIVIIIIIFLKIGLLQRTRCMIQQPREILCSHIMRERRVDPQVKFQKGIDSETRELLAMAKGKAKLAFPCDQNRYVIGAPPDPGSFFERGQTIPPSVIIELYKLPPPPLDHPTTPLQCISSPSMSPPIMIQLHELFDPASIVLLKEAGVFEVPPPPLSAAPISVAPGSHGEKSASPDDDRAEYNAFGSPEDDGAFEGVVYYPGAEVGTGPVRDDLLVY</sequence>
<evidence type="ECO:0000313" key="3">
    <source>
        <dbReference type="EMBL" id="KAL3699751.1"/>
    </source>
</evidence>
<comment type="caution">
    <text evidence="3">The sequence shown here is derived from an EMBL/GenBank/DDBJ whole genome shotgun (WGS) entry which is preliminary data.</text>
</comment>
<dbReference type="EMBL" id="JBJQOH010000001">
    <property type="protein sequence ID" value="KAL3699751.1"/>
    <property type="molecule type" value="Genomic_DNA"/>
</dbReference>
<reference evidence="3 4" key="1">
    <citation type="submission" date="2024-09" db="EMBL/GenBank/DDBJ databases">
        <title>Chromosome-scale assembly of Riccia sorocarpa.</title>
        <authorList>
            <person name="Paukszto L."/>
        </authorList>
    </citation>
    <scope>NUCLEOTIDE SEQUENCE [LARGE SCALE GENOMIC DNA]</scope>
    <source>
        <strain evidence="3">LP-2024</strain>
        <tissue evidence="3">Aerial parts of the thallus</tissue>
    </source>
</reference>
<feature type="compositionally biased region" description="Basic and acidic residues" evidence="1">
    <location>
        <begin position="183"/>
        <end position="196"/>
    </location>
</feature>